<comment type="similarity">
    <text evidence="1">Belongs to the short-chain dehydrogenases/reductases (SDR) family.</text>
</comment>
<dbReference type="PRINTS" id="PR00081">
    <property type="entry name" value="GDHRDH"/>
</dbReference>
<gene>
    <name evidence="2" type="ORF">RKE40_16685</name>
</gene>
<name>A0ABU3S9S9_9HYPH</name>
<reference evidence="2 3" key="1">
    <citation type="submission" date="2023-09" db="EMBL/GenBank/DDBJ databases">
        <title>Whole genome shotgun sequencing (WGS) of Bosea sp. ZW T0_25, isolated from stored onions (Allium cepa).</title>
        <authorList>
            <person name="Stoll D.A."/>
            <person name="Huch M."/>
        </authorList>
    </citation>
    <scope>NUCLEOTIDE SEQUENCE [LARGE SCALE GENOMIC DNA]</scope>
    <source>
        <strain evidence="2 3">ZW T0_25</strain>
    </source>
</reference>
<comment type="caution">
    <text evidence="2">The sequence shown here is derived from an EMBL/GenBank/DDBJ whole genome shotgun (WGS) entry which is preliminary data.</text>
</comment>
<dbReference type="InterPro" id="IPR036291">
    <property type="entry name" value="NAD(P)-bd_dom_sf"/>
</dbReference>
<dbReference type="PANTHER" id="PTHR42879:SF6">
    <property type="entry name" value="NADPH-DEPENDENT REDUCTASE BACG"/>
    <property type="match status" value="1"/>
</dbReference>
<dbReference type="Proteomes" id="UP001254257">
    <property type="component" value="Unassembled WGS sequence"/>
</dbReference>
<accession>A0ABU3S9S9</accession>
<sequence length="266" mass="27084">MDLKLSGKRALVTGGSKGIGRAIARQLALEGVDVVIAARNQAELDAAAAELARESGRKVVGLAVDTQLDASVRALVAGTVAALGGLDILVNAAARPASQAAPPKLAEITDALFWDDVNVKVMGYLRTAREAAPIMAANGWGRIINISGLNARMAGSAIGSIRNVAVSALTKNLADELGPKGINVTVVHPGVTRTEKTADMFAKRAADAGVDPAEMERRAVANVSIGRLVDAAEIADLVAFLASPRSVAINGDAIAAGGGAKGAIHY</sequence>
<evidence type="ECO:0000256" key="1">
    <source>
        <dbReference type="ARBA" id="ARBA00006484"/>
    </source>
</evidence>
<protein>
    <submittedName>
        <fullName evidence="2">SDR family oxidoreductase</fullName>
    </submittedName>
</protein>
<evidence type="ECO:0000313" key="2">
    <source>
        <dbReference type="EMBL" id="MDU0341536.1"/>
    </source>
</evidence>
<dbReference type="RefSeq" id="WP_316019356.1">
    <property type="nucleotide sequence ID" value="NZ_JAWDID010000025.1"/>
</dbReference>
<organism evidence="2 3">
    <name type="scientific">Bosea rubneri</name>
    <dbReference type="NCBI Taxonomy" id="3075434"/>
    <lineage>
        <taxon>Bacteria</taxon>
        <taxon>Pseudomonadati</taxon>
        <taxon>Pseudomonadota</taxon>
        <taxon>Alphaproteobacteria</taxon>
        <taxon>Hyphomicrobiales</taxon>
        <taxon>Boseaceae</taxon>
        <taxon>Bosea</taxon>
    </lineage>
</organism>
<keyword evidence="3" id="KW-1185">Reference proteome</keyword>
<dbReference type="EMBL" id="JAWDID010000025">
    <property type="protein sequence ID" value="MDU0341536.1"/>
    <property type="molecule type" value="Genomic_DNA"/>
</dbReference>
<dbReference type="SUPFAM" id="SSF51735">
    <property type="entry name" value="NAD(P)-binding Rossmann-fold domains"/>
    <property type="match status" value="1"/>
</dbReference>
<proteinExistence type="inferred from homology"/>
<dbReference type="InterPro" id="IPR050259">
    <property type="entry name" value="SDR"/>
</dbReference>
<evidence type="ECO:0000313" key="3">
    <source>
        <dbReference type="Proteomes" id="UP001254257"/>
    </source>
</evidence>
<dbReference type="Gene3D" id="3.40.50.720">
    <property type="entry name" value="NAD(P)-binding Rossmann-like Domain"/>
    <property type="match status" value="1"/>
</dbReference>
<dbReference type="Pfam" id="PF13561">
    <property type="entry name" value="adh_short_C2"/>
    <property type="match status" value="1"/>
</dbReference>
<dbReference type="InterPro" id="IPR002347">
    <property type="entry name" value="SDR_fam"/>
</dbReference>
<dbReference type="PANTHER" id="PTHR42879">
    <property type="entry name" value="3-OXOACYL-(ACYL-CARRIER-PROTEIN) REDUCTASE"/>
    <property type="match status" value="1"/>
</dbReference>